<evidence type="ECO:0000313" key="1">
    <source>
        <dbReference type="EMBL" id="AQK95824.1"/>
    </source>
</evidence>
<dbReference type="AlphaFoldDB" id="A0A1D6FWT0"/>
<keyword evidence="1" id="KW-0830">Ubiquinone</keyword>
<name>A0A1D6FWT0_MAIZE</name>
<protein>
    <submittedName>
        <fullName evidence="1">NADH dehydrogenase [ubiquinone] 1 beta subcomplex subunit 2</fullName>
    </submittedName>
</protein>
<gene>
    <name evidence="1" type="ORF">ZEAMMB73_Zm00001d011136</name>
</gene>
<organism evidence="1">
    <name type="scientific">Zea mays</name>
    <name type="common">Maize</name>
    <dbReference type="NCBI Taxonomy" id="4577"/>
    <lineage>
        <taxon>Eukaryota</taxon>
        <taxon>Viridiplantae</taxon>
        <taxon>Streptophyta</taxon>
        <taxon>Embryophyta</taxon>
        <taxon>Tracheophyta</taxon>
        <taxon>Spermatophyta</taxon>
        <taxon>Magnoliopsida</taxon>
        <taxon>Liliopsida</taxon>
        <taxon>Poales</taxon>
        <taxon>Poaceae</taxon>
        <taxon>PACMAD clade</taxon>
        <taxon>Panicoideae</taxon>
        <taxon>Andropogonodae</taxon>
        <taxon>Andropogoneae</taxon>
        <taxon>Tripsacinae</taxon>
        <taxon>Zea</taxon>
    </lineage>
</organism>
<accession>A0A1D6FWT0</accession>
<dbReference type="EMBL" id="CM000784">
    <property type="protein sequence ID" value="AQK95824.1"/>
    <property type="molecule type" value="Genomic_DNA"/>
</dbReference>
<reference evidence="1" key="1">
    <citation type="submission" date="2015-12" db="EMBL/GenBank/DDBJ databases">
        <title>Update maize B73 reference genome by single molecule sequencing technologies.</title>
        <authorList>
            <consortium name="Maize Genome Sequencing Project"/>
            <person name="Ware D."/>
        </authorList>
    </citation>
    <scope>NUCLEOTIDE SEQUENCE</scope>
    <source>
        <tissue evidence="1">Seedling</tissue>
    </source>
</reference>
<proteinExistence type="predicted"/>
<sequence>MLCMSQQLKIELINSITLHGTHVVCNWFSTNWFRYDCAYVFDLKHRLCGKESGLC</sequence>